<feature type="chain" id="PRO_5046802151" evidence="1">
    <location>
        <begin position="19"/>
        <end position="376"/>
    </location>
</feature>
<dbReference type="InterPro" id="IPR036908">
    <property type="entry name" value="RlpA-like_sf"/>
</dbReference>
<reference evidence="4" key="1">
    <citation type="submission" date="2023-09" db="EMBL/GenBank/DDBJ databases">
        <authorList>
            <person name="Li S."/>
            <person name="Li X."/>
            <person name="Zhang C."/>
            <person name="Zhao Z."/>
        </authorList>
    </citation>
    <scope>NUCLEOTIDE SEQUENCE [LARGE SCALE GENOMIC DNA]</scope>
    <source>
        <strain evidence="4">SQ345</strain>
    </source>
</reference>
<dbReference type="SUPFAM" id="SSF50685">
    <property type="entry name" value="Barwin-like endoglucanases"/>
    <property type="match status" value="1"/>
</dbReference>
<gene>
    <name evidence="3" type="ORF">RI845_01855</name>
</gene>
<accession>A0ABY9TJP4</accession>
<evidence type="ECO:0000259" key="2">
    <source>
        <dbReference type="Pfam" id="PF03562"/>
    </source>
</evidence>
<dbReference type="EMBL" id="CP134146">
    <property type="protein sequence ID" value="WNC68910.1"/>
    <property type="molecule type" value="Genomic_DNA"/>
</dbReference>
<organism evidence="3 4">
    <name type="scientific">Thalassotalea nanhaiensis</name>
    <dbReference type="NCBI Taxonomy" id="3065648"/>
    <lineage>
        <taxon>Bacteria</taxon>
        <taxon>Pseudomonadati</taxon>
        <taxon>Pseudomonadota</taxon>
        <taxon>Gammaproteobacteria</taxon>
        <taxon>Alteromonadales</taxon>
        <taxon>Colwelliaceae</taxon>
        <taxon>Thalassotalea</taxon>
    </lineage>
</organism>
<name>A0ABY9TJP4_9GAMM</name>
<dbReference type="InterPro" id="IPR005300">
    <property type="entry name" value="MltA_B"/>
</dbReference>
<keyword evidence="4" id="KW-1185">Reference proteome</keyword>
<dbReference type="Proteomes" id="UP001248581">
    <property type="component" value="Chromosome"/>
</dbReference>
<feature type="signal peptide" evidence="1">
    <location>
        <begin position="1"/>
        <end position="18"/>
    </location>
</feature>
<sequence length="376" mass="42434">MKFIIPLLLASISVNAFAGNARFVLEPNPSIGSMQLFKTSDLCTVAKNSNAYINSHSSGNDTDPVAVHQGEVLPEDVTLERVQNTLDFICKTYVSDVRTKQKSRLQDAEFLKQNFDFYRWYPDTATALNISKKSTNAAKNRLLTGIPDNQLFITKYYTKLLKASPVKTAEFNQALFALPFDEQGLTAEQAELQKRTLTRFKYTRQEVIEGKISELNLAKPLVWISEDGLHDVLLQGTGVLEVEGKTRYFNVHRNNGISYDYSIGKTEQARYWYFAEVPSVMGYGKTLESKIAVKPQVTFAGNMQDLGLGKLIMINYSLNGQSVSQMGILADTGGAFDDNRFQLDFLVDSYYGWSDYHQANKHLPDYANTWIMLLKE</sequence>
<evidence type="ECO:0000313" key="4">
    <source>
        <dbReference type="Proteomes" id="UP001248581"/>
    </source>
</evidence>
<dbReference type="Pfam" id="PF03562">
    <property type="entry name" value="MltA"/>
    <property type="match status" value="1"/>
</dbReference>
<protein>
    <submittedName>
        <fullName evidence="3">MltA domain-containing protein</fullName>
    </submittedName>
</protein>
<proteinExistence type="predicted"/>
<evidence type="ECO:0000256" key="1">
    <source>
        <dbReference type="SAM" id="SignalP"/>
    </source>
</evidence>
<keyword evidence="1" id="KW-0732">Signal</keyword>
<dbReference type="RefSeq" id="WP_348388064.1">
    <property type="nucleotide sequence ID" value="NZ_CP134146.1"/>
</dbReference>
<feature type="domain" description="Lytic transglycosylase MltA" evidence="2">
    <location>
        <begin position="152"/>
        <end position="265"/>
    </location>
</feature>
<evidence type="ECO:0000313" key="3">
    <source>
        <dbReference type="EMBL" id="WNC68910.1"/>
    </source>
</evidence>